<feature type="transmembrane region" description="Helical" evidence="8">
    <location>
        <begin position="973"/>
        <end position="991"/>
    </location>
</feature>
<feature type="coiled-coil region" evidence="6">
    <location>
        <begin position="581"/>
        <end position="668"/>
    </location>
</feature>
<feature type="transmembrane region" description="Helical" evidence="8">
    <location>
        <begin position="1091"/>
        <end position="1110"/>
    </location>
</feature>
<evidence type="ECO:0000256" key="1">
    <source>
        <dbReference type="ARBA" id="ARBA00004245"/>
    </source>
</evidence>
<feature type="region of interest" description="Disordered" evidence="7">
    <location>
        <begin position="687"/>
        <end position="751"/>
    </location>
</feature>
<dbReference type="InterPro" id="IPR027417">
    <property type="entry name" value="P-loop_NTPase"/>
</dbReference>
<feature type="compositionally biased region" description="Low complexity" evidence="7">
    <location>
        <begin position="502"/>
        <end position="515"/>
    </location>
</feature>
<evidence type="ECO:0000256" key="6">
    <source>
        <dbReference type="SAM" id="Coils"/>
    </source>
</evidence>
<keyword evidence="4" id="KW-0963">Cytoplasm</keyword>
<dbReference type="GO" id="GO:0048731">
    <property type="term" value="P:system development"/>
    <property type="evidence" value="ECO:0007669"/>
    <property type="project" value="UniProtKB-ARBA"/>
</dbReference>
<evidence type="ECO:0000256" key="3">
    <source>
        <dbReference type="ARBA" id="ARBA00022840"/>
    </source>
</evidence>
<proteinExistence type="inferred from homology"/>
<dbReference type="InterPro" id="IPR019821">
    <property type="entry name" value="Kinesin_motor_CS"/>
</dbReference>
<keyword evidence="8" id="KW-0812">Transmembrane</keyword>
<dbReference type="AlphaFoldDB" id="A0A8T0BGX1"/>
<dbReference type="Pfam" id="PF23735">
    <property type="entry name" value="KIF9"/>
    <property type="match status" value="1"/>
</dbReference>
<protein>
    <recommendedName>
        <fullName evidence="9">Kinesin motor domain-containing protein</fullName>
    </recommendedName>
</protein>
<keyword evidence="8" id="KW-0472">Membrane</keyword>
<evidence type="ECO:0000256" key="4">
    <source>
        <dbReference type="ARBA" id="ARBA00023212"/>
    </source>
</evidence>
<feature type="region of interest" description="Disordered" evidence="7">
    <location>
        <begin position="496"/>
        <end position="534"/>
    </location>
</feature>
<accession>A0A8T0BGX1</accession>
<dbReference type="Proteomes" id="UP000606274">
    <property type="component" value="Unassembled WGS sequence"/>
</dbReference>
<keyword evidence="4" id="KW-0206">Cytoskeleton</keyword>
<dbReference type="FunFam" id="3.40.850.10:FF:000039">
    <property type="entry name" value="Kinesin-like protein"/>
    <property type="match status" value="1"/>
</dbReference>
<dbReference type="PANTHER" id="PTHR47968">
    <property type="entry name" value="CENTROMERE PROTEIN E"/>
    <property type="match status" value="1"/>
</dbReference>
<dbReference type="SUPFAM" id="SSF52540">
    <property type="entry name" value="P-loop containing nucleoside triphosphate hydrolases"/>
    <property type="match status" value="1"/>
</dbReference>
<dbReference type="InterPro" id="IPR036961">
    <property type="entry name" value="Kinesin_motor_dom_sf"/>
</dbReference>
<dbReference type="InterPro" id="IPR001752">
    <property type="entry name" value="Kinesin_motor_dom"/>
</dbReference>
<feature type="compositionally biased region" description="Basic and acidic residues" evidence="7">
    <location>
        <begin position="714"/>
        <end position="723"/>
    </location>
</feature>
<dbReference type="PRINTS" id="PR00380">
    <property type="entry name" value="KINESINHEAVY"/>
</dbReference>
<dbReference type="Pfam" id="PF00225">
    <property type="entry name" value="Kinesin"/>
    <property type="match status" value="1"/>
</dbReference>
<evidence type="ECO:0000313" key="10">
    <source>
        <dbReference type="EMBL" id="KAF7704670.1"/>
    </source>
</evidence>
<comment type="caution">
    <text evidence="10">The sequence shown here is derived from an EMBL/GenBank/DDBJ whole genome shotgun (WGS) entry which is preliminary data.</text>
</comment>
<dbReference type="GO" id="GO:0007018">
    <property type="term" value="P:microtubule-based movement"/>
    <property type="evidence" value="ECO:0007669"/>
    <property type="project" value="InterPro"/>
</dbReference>
<evidence type="ECO:0000313" key="11">
    <source>
        <dbReference type="Proteomes" id="UP000606274"/>
    </source>
</evidence>
<keyword evidence="11" id="KW-1185">Reference proteome</keyword>
<dbReference type="PROSITE" id="PS00411">
    <property type="entry name" value="KINESIN_MOTOR_1"/>
    <property type="match status" value="1"/>
</dbReference>
<keyword evidence="3 5" id="KW-0067">ATP-binding</keyword>
<dbReference type="GO" id="GO:0008017">
    <property type="term" value="F:microtubule binding"/>
    <property type="evidence" value="ECO:0007669"/>
    <property type="project" value="InterPro"/>
</dbReference>
<feature type="transmembrane region" description="Helical" evidence="8">
    <location>
        <begin position="783"/>
        <end position="805"/>
    </location>
</feature>
<dbReference type="GO" id="GO:0005856">
    <property type="term" value="C:cytoskeleton"/>
    <property type="evidence" value="ECO:0007669"/>
    <property type="project" value="UniProtKB-SubCell"/>
</dbReference>
<evidence type="ECO:0000256" key="7">
    <source>
        <dbReference type="SAM" id="MobiDB-lite"/>
    </source>
</evidence>
<feature type="compositionally biased region" description="Basic and acidic residues" evidence="7">
    <location>
        <begin position="518"/>
        <end position="534"/>
    </location>
</feature>
<feature type="binding site" evidence="5">
    <location>
        <begin position="95"/>
        <end position="102"/>
    </location>
    <ligand>
        <name>ATP</name>
        <dbReference type="ChEBI" id="CHEBI:30616"/>
    </ligand>
</feature>
<keyword evidence="5" id="KW-0505">Motor protein</keyword>
<feature type="transmembrane region" description="Helical" evidence="8">
    <location>
        <begin position="1138"/>
        <end position="1161"/>
    </location>
</feature>
<dbReference type="InterPro" id="IPR013099">
    <property type="entry name" value="K_chnl_dom"/>
</dbReference>
<dbReference type="PROSITE" id="PS50067">
    <property type="entry name" value="KINESIN_MOTOR_2"/>
    <property type="match status" value="1"/>
</dbReference>
<evidence type="ECO:0000256" key="2">
    <source>
        <dbReference type="ARBA" id="ARBA00022741"/>
    </source>
</evidence>
<feature type="domain" description="Kinesin motor" evidence="9">
    <location>
        <begin position="5"/>
        <end position="343"/>
    </location>
</feature>
<dbReference type="Pfam" id="PF07885">
    <property type="entry name" value="Ion_trans_2"/>
    <property type="match status" value="4"/>
</dbReference>
<evidence type="ECO:0000259" key="9">
    <source>
        <dbReference type="PROSITE" id="PS50067"/>
    </source>
</evidence>
<keyword evidence="8" id="KW-1133">Transmembrane helix</keyword>
<evidence type="ECO:0000256" key="5">
    <source>
        <dbReference type="PROSITE-ProRule" id="PRU00283"/>
    </source>
</evidence>
<dbReference type="Gene3D" id="3.40.850.10">
    <property type="entry name" value="Kinesin motor domain"/>
    <property type="match status" value="1"/>
</dbReference>
<feature type="transmembrane region" description="Helical" evidence="8">
    <location>
        <begin position="937"/>
        <end position="961"/>
    </location>
</feature>
<feature type="compositionally biased region" description="Low complexity" evidence="7">
    <location>
        <begin position="703"/>
        <end position="713"/>
    </location>
</feature>
<dbReference type="Gene3D" id="1.10.287.70">
    <property type="match status" value="2"/>
</dbReference>
<feature type="region of interest" description="Disordered" evidence="7">
    <location>
        <begin position="1244"/>
        <end position="1274"/>
    </location>
</feature>
<feature type="compositionally biased region" description="Basic and acidic residues" evidence="7">
    <location>
        <begin position="1263"/>
        <end position="1274"/>
    </location>
</feature>
<organism evidence="10 11">
    <name type="scientific">Silurus meridionalis</name>
    <name type="common">Southern catfish</name>
    <name type="synonym">Silurus soldatovi meridionalis</name>
    <dbReference type="NCBI Taxonomy" id="175797"/>
    <lineage>
        <taxon>Eukaryota</taxon>
        <taxon>Metazoa</taxon>
        <taxon>Chordata</taxon>
        <taxon>Craniata</taxon>
        <taxon>Vertebrata</taxon>
        <taxon>Euteleostomi</taxon>
        <taxon>Actinopterygii</taxon>
        <taxon>Neopterygii</taxon>
        <taxon>Teleostei</taxon>
        <taxon>Ostariophysi</taxon>
        <taxon>Siluriformes</taxon>
        <taxon>Siluridae</taxon>
        <taxon>Silurus</taxon>
    </lineage>
</organism>
<comment type="subcellular location">
    <subcellularLocation>
        <location evidence="1">Cytoplasm</location>
        <location evidence="1">Cytoskeleton</location>
    </subcellularLocation>
</comment>
<dbReference type="GO" id="GO:0003777">
    <property type="term" value="F:microtubule motor activity"/>
    <property type="evidence" value="ECO:0007669"/>
    <property type="project" value="InterPro"/>
</dbReference>
<feature type="transmembrane region" description="Helical" evidence="8">
    <location>
        <begin position="1173"/>
        <end position="1190"/>
    </location>
</feature>
<name>A0A8T0BGX1_SILME</name>
<dbReference type="SMART" id="SM00129">
    <property type="entry name" value="KISc"/>
    <property type="match status" value="1"/>
</dbReference>
<sequence length="1274" mass="143018">MMKQTIQIFARVKPTKKPTAVYSVDNEEQSGGSLEFVLPRDLADGFVNNKRESYRFRFQKVFDQTAKQEEIFDAIAKPVTDTVLAGYNGTIFAYGQTGSGKTFTITGGAERYSDRGIIPRTLSYLYQHFSRDSNMVYTTHISYLEIYNEMGYDLLDPRHEASNLEDLPKVTIREDPEQNIHLKNLSLQPSANEEEALNLLFLGDTNRMIAETPMNQASTRSHCIFTIHLCSREPGSATLRRSKLHLVDLAGSERVGKTGVGGQILTEAKYINLSLHYLEQVITALSEKNRSHIPYRNSMMTSVLRDSLGGNCMTTMIAMVSAEKKNVDESISTCRFAQRVAMIKNEALLNEELDPSLLIIRLKKEIQCLKEELAMVTGDQRSDELTQEEIQRTEDQLKVFLDDSDPEATLDLGADMRKIRHSFSFLKAMLLGKRSTQNEAGDISPVTTSSITDMPDSPANRELLKLKDMLTQRDNEISILVSMLKKEKQKFQEANGQLAKISSSQSSLQSSLSSSGTHAERRIKCEASEDPAHSENIKVKHSGAELSMGRQEAFEIFRSEHEDNITIEDNKFILKQRFAEAKALGEQVNQARSSVNDLKKQLEARRMQMAAQGVVGNQPNTESDPVQERLCNQIEEEKKKYKSTFERLKGLKTEIEHVQHLLQRAKVKLQKDFQDWWIQEAARLQQNQCSESTRAGRSKDSSPRLPSSSSLLDPHIDNQDRAQIHQPTPPTRELRALSTSGPASTSIPLTGDQQTDADIMAFIKARQNLLTRTVQVTGARFSWTPLLALSQFTYLLLGATIFQLLEKEAESKNRIHFQMEKLFFLANYSCLDGPALEKFVQVILDARESGVNPSGNSTSASNWDFGSSFFFAGTVVTTIGYGNLSPTTYPGQVFCVFYALCGIPLNLAFLNQLSKCLGAHLGRLEHKMMSMVPHKQCVEVLAVALFLLMGSVLFLIFPPVIFSYVEDWSYGEGFYYAFITLSTIGFGDYVVGNGRDKQNVSVYRCLAAVWIIFALAWLALLLNIGARIMEHFLSIKQPSMTFMLEIFKNGVSLKNNNTAGGFWKFTSSAVFAATVVTTIGYGNISPSTMPGQMFCVIFAIVGIPLNMVVLNQVGKYMLAIERNFCTSIAKKTNHQKTVLVSLHFASFIGSGVLYLVVPMFFFKTYEGWTFTQGIYYCFITLSTVGFGDLVADYNPDKDYPDWYGCILGVWIFFGMAWLALLINHTIDLLGHLDAYLKSAKNNATPNKMQDEELPETQQEALEEEKIEKTDDVCE</sequence>
<feature type="transmembrane region" description="Helical" evidence="8">
    <location>
        <begin position="1003"/>
        <end position="1024"/>
    </location>
</feature>
<dbReference type="SUPFAM" id="SSF81324">
    <property type="entry name" value="Voltage-gated potassium channels"/>
    <property type="match status" value="4"/>
</dbReference>
<keyword evidence="6" id="KW-0175">Coiled coil</keyword>
<keyword evidence="2 5" id="KW-0547">Nucleotide-binding</keyword>
<reference evidence="10" key="1">
    <citation type="submission" date="2020-08" db="EMBL/GenBank/DDBJ databases">
        <title>Chromosome-level assembly of Southern catfish (Silurus meridionalis) provides insights into visual adaptation to the nocturnal and benthic lifestyles.</title>
        <authorList>
            <person name="Zhang Y."/>
            <person name="Wang D."/>
            <person name="Peng Z."/>
        </authorList>
    </citation>
    <scope>NUCLEOTIDE SEQUENCE</scope>
    <source>
        <strain evidence="10">SWU-2019-XX</strain>
        <tissue evidence="10">Muscle</tissue>
    </source>
</reference>
<gene>
    <name evidence="10" type="ORF">HF521_021742</name>
</gene>
<feature type="compositionally biased region" description="Polar residues" evidence="7">
    <location>
        <begin position="737"/>
        <end position="751"/>
    </location>
</feature>
<dbReference type="InterPro" id="IPR056524">
    <property type="entry name" value="KIF6/9_C"/>
</dbReference>
<comment type="similarity">
    <text evidence="5">Belongs to the TRAFAC class myosin-kinesin ATPase superfamily. Kinesin family.</text>
</comment>
<dbReference type="InterPro" id="IPR027640">
    <property type="entry name" value="Kinesin-like_fam"/>
</dbReference>
<evidence type="ECO:0000256" key="8">
    <source>
        <dbReference type="SAM" id="Phobius"/>
    </source>
</evidence>
<dbReference type="EMBL" id="JABFDY010000008">
    <property type="protein sequence ID" value="KAF7704670.1"/>
    <property type="molecule type" value="Genomic_DNA"/>
</dbReference>
<feature type="transmembrane region" description="Helical" evidence="8">
    <location>
        <begin position="1202"/>
        <end position="1222"/>
    </location>
</feature>
<dbReference type="PANTHER" id="PTHR47968:SF67">
    <property type="entry name" value="KINESIN MOTOR DOMAIN-CONTAINING PROTEIN"/>
    <property type="match status" value="1"/>
</dbReference>
<dbReference type="GO" id="GO:0005524">
    <property type="term" value="F:ATP binding"/>
    <property type="evidence" value="ECO:0007669"/>
    <property type="project" value="UniProtKB-UniRule"/>
</dbReference>